<accession>A0A7I7PH76</accession>
<protein>
    <submittedName>
        <fullName evidence="3">Glycosyl transferase</fullName>
    </submittedName>
</protein>
<dbReference type="AlphaFoldDB" id="A0A7I7PH76"/>
<dbReference type="GO" id="GO:0009244">
    <property type="term" value="P:lipopolysaccharide core region biosynthetic process"/>
    <property type="evidence" value="ECO:0007669"/>
    <property type="project" value="TreeGrafter"/>
</dbReference>
<gene>
    <name evidence="3" type="ORF">MNVI_32440</name>
</gene>
<evidence type="ECO:0000313" key="4">
    <source>
        <dbReference type="Proteomes" id="UP000466894"/>
    </source>
</evidence>
<evidence type="ECO:0000313" key="3">
    <source>
        <dbReference type="EMBL" id="BBY07926.1"/>
    </source>
</evidence>
<dbReference type="Proteomes" id="UP000466894">
    <property type="component" value="Chromosome"/>
</dbReference>
<dbReference type="EMBL" id="AP022583">
    <property type="protein sequence ID" value="BBY07926.1"/>
    <property type="molecule type" value="Genomic_DNA"/>
</dbReference>
<dbReference type="PANTHER" id="PTHR30160:SF1">
    <property type="entry name" value="LIPOPOLYSACCHARIDE 1,2-N-ACETYLGLUCOSAMINETRANSFERASE-RELATED"/>
    <property type="match status" value="1"/>
</dbReference>
<proteinExistence type="predicted"/>
<evidence type="ECO:0000256" key="1">
    <source>
        <dbReference type="ARBA" id="ARBA00022676"/>
    </source>
</evidence>
<dbReference type="SUPFAM" id="SSF53756">
    <property type="entry name" value="UDP-Glycosyltransferase/glycogen phosphorylase"/>
    <property type="match status" value="1"/>
</dbReference>
<dbReference type="KEGG" id="mnv:MNVI_32440"/>
<reference evidence="3 4" key="1">
    <citation type="journal article" date="2019" name="Emerg. Microbes Infect.">
        <title>Comprehensive subspecies identification of 175 nontuberculous mycobacteria species based on 7547 genomic profiles.</title>
        <authorList>
            <person name="Matsumoto Y."/>
            <person name="Kinjo T."/>
            <person name="Motooka D."/>
            <person name="Nabeya D."/>
            <person name="Jung N."/>
            <person name="Uechi K."/>
            <person name="Horii T."/>
            <person name="Iida T."/>
            <person name="Fujita J."/>
            <person name="Nakamura S."/>
        </authorList>
    </citation>
    <scope>NUCLEOTIDE SEQUENCE [LARGE SCALE GENOMIC DNA]</scope>
    <source>
        <strain evidence="3 4">JCM 16367</strain>
    </source>
</reference>
<dbReference type="CDD" id="cd03789">
    <property type="entry name" value="GT9_LPS_heptosyltransferase"/>
    <property type="match status" value="1"/>
</dbReference>
<dbReference type="PANTHER" id="PTHR30160">
    <property type="entry name" value="TETRAACYLDISACCHARIDE 4'-KINASE-RELATED"/>
    <property type="match status" value="1"/>
</dbReference>
<dbReference type="Pfam" id="PF01075">
    <property type="entry name" value="Glyco_transf_9"/>
    <property type="match status" value="1"/>
</dbReference>
<dbReference type="Gene3D" id="3.40.50.2000">
    <property type="entry name" value="Glycogen Phosphorylase B"/>
    <property type="match status" value="2"/>
</dbReference>
<keyword evidence="2 3" id="KW-0808">Transferase</keyword>
<name>A0A7I7PH76_9MYCO</name>
<dbReference type="InterPro" id="IPR002201">
    <property type="entry name" value="Glyco_trans_9"/>
</dbReference>
<dbReference type="RefSeq" id="WP_232070253.1">
    <property type="nucleotide sequence ID" value="NZ_AP022583.1"/>
</dbReference>
<dbReference type="InterPro" id="IPR051199">
    <property type="entry name" value="LPS_LOS_Heptosyltrfase"/>
</dbReference>
<dbReference type="GO" id="GO:0008713">
    <property type="term" value="F:ADP-heptose-lipopolysaccharide heptosyltransferase activity"/>
    <property type="evidence" value="ECO:0007669"/>
    <property type="project" value="TreeGrafter"/>
</dbReference>
<dbReference type="GO" id="GO:0005829">
    <property type="term" value="C:cytosol"/>
    <property type="evidence" value="ECO:0007669"/>
    <property type="project" value="TreeGrafter"/>
</dbReference>
<evidence type="ECO:0000256" key="2">
    <source>
        <dbReference type="ARBA" id="ARBA00022679"/>
    </source>
</evidence>
<keyword evidence="1" id="KW-0328">Glycosyltransferase</keyword>
<sequence length="315" mass="32536">MALTSPDGTVLVLRALGLGDLLTGVPALRGLRRAYPSARIVLATPKPLGPLALFCGAVDEVLPTGGLGELHWPGPPPDVAVNLHGRGPESIADLLSSDPKTLISHRNPRYPSLIGPPWRAEIHEVDRWCALLGASGIACDPEDLAIGRPDGYPHRDGVVVIHPGAAAPSRRWPADRFATVAAALTAAGHRVVVTGSAAERSLAESVAAQADLGASAVLAGQLDVLGMVGLISDCQLLVCGDTGVGHIATATGTPSVLLFGPTPPSRWGPRGAGRHITVWAGDCGDPHGDRPHRGLLLITPSRVIDATRQLLAECA</sequence>
<organism evidence="3 4">
    <name type="scientific">Mycobacterium noviomagense</name>
    <dbReference type="NCBI Taxonomy" id="459858"/>
    <lineage>
        <taxon>Bacteria</taxon>
        <taxon>Bacillati</taxon>
        <taxon>Actinomycetota</taxon>
        <taxon>Actinomycetes</taxon>
        <taxon>Mycobacteriales</taxon>
        <taxon>Mycobacteriaceae</taxon>
        <taxon>Mycobacterium</taxon>
    </lineage>
</organism>